<protein>
    <submittedName>
        <fullName evidence="1">Uncharacterized protein</fullName>
    </submittedName>
</protein>
<reference evidence="1 2" key="1">
    <citation type="submission" date="2015-09" db="EMBL/GenBank/DDBJ databases">
        <title>Draft Genome Sequence of the Strain BR 3267 (Bradyrhizobium yuanmingense) recommended as inoculant for cowpea in Brazil.</title>
        <authorList>
            <person name="Simoes-Araujo J.L."/>
            <person name="Zilli J.E."/>
        </authorList>
    </citation>
    <scope>NUCLEOTIDE SEQUENCE [LARGE SCALE GENOMIC DNA]</scope>
    <source>
        <strain evidence="1 2">BR3267</strain>
    </source>
</reference>
<organism evidence="1 2">
    <name type="scientific">Bradyrhizobium yuanmingense</name>
    <dbReference type="NCBI Taxonomy" id="108015"/>
    <lineage>
        <taxon>Bacteria</taxon>
        <taxon>Pseudomonadati</taxon>
        <taxon>Pseudomonadota</taxon>
        <taxon>Alphaproteobacteria</taxon>
        <taxon>Hyphomicrobiales</taxon>
        <taxon>Nitrobacteraceae</taxon>
        <taxon>Bradyrhizobium</taxon>
    </lineage>
</organism>
<evidence type="ECO:0000313" key="2">
    <source>
        <dbReference type="Proteomes" id="UP000051380"/>
    </source>
</evidence>
<gene>
    <name evidence="1" type="ORF">AOQ72_10710</name>
</gene>
<proteinExistence type="predicted"/>
<sequence>MQHQPRVVCAVPRAGNGIPLANSRLDNVVTIFLTYLEIFDAKCLFGTLRTSSLISIPILIQEEAAKS</sequence>
<evidence type="ECO:0000313" key="1">
    <source>
        <dbReference type="EMBL" id="KRQ00562.1"/>
    </source>
</evidence>
<dbReference type="EMBL" id="LJYF01000005">
    <property type="protein sequence ID" value="KRQ00562.1"/>
    <property type="molecule type" value="Genomic_DNA"/>
</dbReference>
<dbReference type="AlphaFoldDB" id="A0A0R3CZK8"/>
<accession>A0A0R3CZK8</accession>
<comment type="caution">
    <text evidence="1">The sequence shown here is derived from an EMBL/GenBank/DDBJ whole genome shotgun (WGS) entry which is preliminary data.</text>
</comment>
<name>A0A0R3CZK8_9BRAD</name>
<dbReference type="Proteomes" id="UP000051380">
    <property type="component" value="Unassembled WGS sequence"/>
</dbReference>